<dbReference type="AlphaFoldDB" id="A0A918RF85"/>
<sequence length="279" mass="31694">MTQSKNKLLLFFDHEDSHKTCLLMFLKLNEENFAQAQRFANQFDMKLPRQWGVEWTEPEVTAQPDYIQVEYQSNAGEELPYELLHGLFRAGLRGAAIESHFPDSDTTMQHFFVRGSMVTSKSLYKRVDRAAEIVAGQFSKPEDEAEQPELDKPMSLRRILMEREQAQAEQADTFDETESIQAIAPEPDAEALADLDAETDELLRKSLIKQAIVKGSIQGLPAGVIAALVLDDWWLWLGLGVLIAIGLSLFYVKRNLDEFENEDFSIELDDGFSEISQTD</sequence>
<evidence type="ECO:0000313" key="2">
    <source>
        <dbReference type="EMBL" id="GGZ96523.1"/>
    </source>
</evidence>
<evidence type="ECO:0000313" key="3">
    <source>
        <dbReference type="Proteomes" id="UP000614811"/>
    </source>
</evidence>
<proteinExistence type="predicted"/>
<protein>
    <submittedName>
        <fullName evidence="2">Uncharacterized protein</fullName>
    </submittedName>
</protein>
<keyword evidence="1" id="KW-0472">Membrane</keyword>
<dbReference type="Proteomes" id="UP000614811">
    <property type="component" value="Unassembled WGS sequence"/>
</dbReference>
<feature type="transmembrane region" description="Helical" evidence="1">
    <location>
        <begin position="234"/>
        <end position="252"/>
    </location>
</feature>
<keyword evidence="3" id="KW-1185">Reference proteome</keyword>
<dbReference type="EMBL" id="BMXA01000001">
    <property type="protein sequence ID" value="GGZ96523.1"/>
    <property type="molecule type" value="Genomic_DNA"/>
</dbReference>
<dbReference type="RefSeq" id="WP_189398044.1">
    <property type="nucleotide sequence ID" value="NZ_BMXA01000001.1"/>
</dbReference>
<reference evidence="2" key="2">
    <citation type="submission" date="2020-09" db="EMBL/GenBank/DDBJ databases">
        <authorList>
            <person name="Sun Q."/>
            <person name="Kim S."/>
        </authorList>
    </citation>
    <scope>NUCLEOTIDE SEQUENCE</scope>
    <source>
        <strain evidence="2">KCTC 12711</strain>
    </source>
</reference>
<name>A0A918RF85_9GAMM</name>
<evidence type="ECO:0000256" key="1">
    <source>
        <dbReference type="SAM" id="Phobius"/>
    </source>
</evidence>
<organism evidence="2 3">
    <name type="scientific">Arenicella chitinivorans</name>
    <dbReference type="NCBI Taxonomy" id="1329800"/>
    <lineage>
        <taxon>Bacteria</taxon>
        <taxon>Pseudomonadati</taxon>
        <taxon>Pseudomonadota</taxon>
        <taxon>Gammaproteobacteria</taxon>
        <taxon>Arenicellales</taxon>
        <taxon>Arenicellaceae</taxon>
        <taxon>Arenicella</taxon>
    </lineage>
</organism>
<keyword evidence="1" id="KW-0812">Transmembrane</keyword>
<comment type="caution">
    <text evidence="2">The sequence shown here is derived from an EMBL/GenBank/DDBJ whole genome shotgun (WGS) entry which is preliminary data.</text>
</comment>
<accession>A0A918RF85</accession>
<gene>
    <name evidence="2" type="ORF">GCM10008090_00950</name>
</gene>
<reference evidence="2" key="1">
    <citation type="journal article" date="2014" name="Int. J. Syst. Evol. Microbiol.">
        <title>Complete genome sequence of Corynebacterium casei LMG S-19264T (=DSM 44701T), isolated from a smear-ripened cheese.</title>
        <authorList>
            <consortium name="US DOE Joint Genome Institute (JGI-PGF)"/>
            <person name="Walter F."/>
            <person name="Albersmeier A."/>
            <person name="Kalinowski J."/>
            <person name="Ruckert C."/>
        </authorList>
    </citation>
    <scope>NUCLEOTIDE SEQUENCE</scope>
    <source>
        <strain evidence="2">KCTC 12711</strain>
    </source>
</reference>
<keyword evidence="1" id="KW-1133">Transmembrane helix</keyword>